<protein>
    <recommendedName>
        <fullName evidence="5">tRNA pseudouridine synthase B</fullName>
        <ecNumber evidence="5">5.4.99.25</ecNumber>
    </recommendedName>
    <alternativeName>
        <fullName evidence="5">tRNA pseudouridine(55) synthase</fullName>
        <shortName evidence="5">Psi55 synthase</shortName>
    </alternativeName>
    <alternativeName>
        <fullName evidence="5">tRNA pseudouridylate synthase</fullName>
    </alternativeName>
    <alternativeName>
        <fullName evidence="5">tRNA-uridine isomerase</fullName>
    </alternativeName>
</protein>
<comment type="catalytic activity">
    <reaction evidence="1 5">
        <text>uridine(55) in tRNA = pseudouridine(55) in tRNA</text>
        <dbReference type="Rhea" id="RHEA:42532"/>
        <dbReference type="Rhea" id="RHEA-COMP:10101"/>
        <dbReference type="Rhea" id="RHEA-COMP:10102"/>
        <dbReference type="ChEBI" id="CHEBI:65314"/>
        <dbReference type="ChEBI" id="CHEBI:65315"/>
        <dbReference type="EC" id="5.4.99.25"/>
    </reaction>
</comment>
<dbReference type="EC" id="5.4.99.25" evidence="5"/>
<feature type="domain" description="tRNA pseudouridine synthase II TruB subfamily 1 C-terminal" evidence="7">
    <location>
        <begin position="232"/>
        <end position="282"/>
    </location>
</feature>
<dbReference type="PANTHER" id="PTHR13767">
    <property type="entry name" value="TRNA-PSEUDOURIDINE SYNTHASE"/>
    <property type="match status" value="1"/>
</dbReference>
<feature type="domain" description="Pseudouridine synthase II N-terminal" evidence="6">
    <location>
        <begin position="24"/>
        <end position="171"/>
    </location>
</feature>
<feature type="domain" description="tRNA pseudouridylate synthase B C-terminal" evidence="8">
    <location>
        <begin position="172"/>
        <end position="217"/>
    </location>
</feature>
<evidence type="ECO:0000256" key="1">
    <source>
        <dbReference type="ARBA" id="ARBA00000385"/>
    </source>
</evidence>
<dbReference type="Proteomes" id="UP000198405">
    <property type="component" value="Unassembled WGS sequence"/>
</dbReference>
<dbReference type="GO" id="GO:0031119">
    <property type="term" value="P:tRNA pseudouridine synthesis"/>
    <property type="evidence" value="ECO:0007669"/>
    <property type="project" value="UniProtKB-UniRule"/>
</dbReference>
<evidence type="ECO:0000259" key="6">
    <source>
        <dbReference type="Pfam" id="PF01509"/>
    </source>
</evidence>
<dbReference type="Pfam" id="PF09157">
    <property type="entry name" value="TruB-C_2"/>
    <property type="match status" value="1"/>
</dbReference>
<accession>A0A238Z5A2</accession>
<comment type="function">
    <text evidence="5">Responsible for synthesis of pseudouridine from uracil-55 in the psi GC loop of transfer RNAs.</text>
</comment>
<comment type="similarity">
    <text evidence="2 5">Belongs to the pseudouridine synthase TruB family. Type 1 subfamily.</text>
</comment>
<keyword evidence="10" id="KW-1185">Reference proteome</keyword>
<evidence type="ECO:0000259" key="7">
    <source>
        <dbReference type="Pfam" id="PF09157"/>
    </source>
</evidence>
<evidence type="ECO:0000259" key="8">
    <source>
        <dbReference type="Pfam" id="PF16198"/>
    </source>
</evidence>
<dbReference type="PANTHER" id="PTHR13767:SF2">
    <property type="entry name" value="PSEUDOURIDYLATE SYNTHASE TRUB1"/>
    <property type="match status" value="1"/>
</dbReference>
<dbReference type="Gene3D" id="3.30.2350.10">
    <property type="entry name" value="Pseudouridine synthase"/>
    <property type="match status" value="1"/>
</dbReference>
<dbReference type="RefSeq" id="WP_089323111.1">
    <property type="nucleotide sequence ID" value="NZ_FZOB01000006.1"/>
</dbReference>
<organism evidence="9 10">
    <name type="scientific">Desulfurobacterium atlanticum</name>
    <dbReference type="NCBI Taxonomy" id="240169"/>
    <lineage>
        <taxon>Bacteria</taxon>
        <taxon>Pseudomonadati</taxon>
        <taxon>Aquificota</taxon>
        <taxon>Aquificia</taxon>
        <taxon>Desulfurobacteriales</taxon>
        <taxon>Desulfurobacteriaceae</taxon>
        <taxon>Desulfurobacterium</taxon>
    </lineage>
</organism>
<dbReference type="OrthoDB" id="9802309at2"/>
<evidence type="ECO:0000256" key="4">
    <source>
        <dbReference type="ARBA" id="ARBA00023235"/>
    </source>
</evidence>
<dbReference type="GO" id="GO:0003723">
    <property type="term" value="F:RNA binding"/>
    <property type="evidence" value="ECO:0007669"/>
    <property type="project" value="InterPro"/>
</dbReference>
<keyword evidence="4 5" id="KW-0413">Isomerase</keyword>
<dbReference type="GO" id="GO:0160148">
    <property type="term" value="F:tRNA pseudouridine(55) synthase activity"/>
    <property type="evidence" value="ECO:0007669"/>
    <property type="project" value="UniProtKB-EC"/>
</dbReference>
<evidence type="ECO:0000313" key="9">
    <source>
        <dbReference type="EMBL" id="SNR78546.1"/>
    </source>
</evidence>
<dbReference type="InterPro" id="IPR020103">
    <property type="entry name" value="PsdUridine_synth_cat_dom_sf"/>
</dbReference>
<dbReference type="Pfam" id="PF16198">
    <property type="entry name" value="TruB_C_2"/>
    <property type="match status" value="1"/>
</dbReference>
<evidence type="ECO:0000313" key="10">
    <source>
        <dbReference type="Proteomes" id="UP000198405"/>
    </source>
</evidence>
<evidence type="ECO:0000256" key="5">
    <source>
        <dbReference type="HAMAP-Rule" id="MF_01080"/>
    </source>
</evidence>
<dbReference type="InterPro" id="IPR014780">
    <property type="entry name" value="tRNA_psdUridine_synth_TruB"/>
</dbReference>
<dbReference type="SUPFAM" id="SSF55120">
    <property type="entry name" value="Pseudouridine synthase"/>
    <property type="match status" value="1"/>
</dbReference>
<dbReference type="Pfam" id="PF01509">
    <property type="entry name" value="TruB_N"/>
    <property type="match status" value="1"/>
</dbReference>
<gene>
    <name evidence="5" type="primary">truB</name>
    <name evidence="9" type="ORF">SAMN06265340_10683</name>
</gene>
<dbReference type="InterPro" id="IPR002501">
    <property type="entry name" value="PsdUridine_synth_N"/>
</dbReference>
<feature type="active site" description="Nucleophile" evidence="5">
    <location>
        <position position="39"/>
    </location>
</feature>
<dbReference type="EMBL" id="FZOB01000006">
    <property type="protein sequence ID" value="SNR78546.1"/>
    <property type="molecule type" value="Genomic_DNA"/>
</dbReference>
<evidence type="ECO:0000256" key="3">
    <source>
        <dbReference type="ARBA" id="ARBA00022694"/>
    </source>
</evidence>
<dbReference type="NCBIfam" id="TIGR00431">
    <property type="entry name" value="TruB"/>
    <property type="match status" value="1"/>
</dbReference>
<proteinExistence type="inferred from homology"/>
<evidence type="ECO:0000256" key="2">
    <source>
        <dbReference type="ARBA" id="ARBA00005642"/>
    </source>
</evidence>
<dbReference type="CDD" id="cd02573">
    <property type="entry name" value="PseudoU_synth_EcTruB"/>
    <property type="match status" value="1"/>
</dbReference>
<dbReference type="InterPro" id="IPR015240">
    <property type="entry name" value="tRNA_sdUridine_synth_fam1_C"/>
</dbReference>
<dbReference type="HAMAP" id="MF_01080">
    <property type="entry name" value="TruB_bact"/>
    <property type="match status" value="1"/>
</dbReference>
<sequence>MTGFLFVDKPSGITSFDAVRHIRRLLPSKVKVGHTGTLDPLATGLLIIAVGKATRFGEYLLKLDKCYEVVGKFGFSSDTYDIDGNVKEVPTKNLNEKELLSIIKKFKGKIKQTPPSFSAVRIKGKRAYELARSGEEVSLPSRVVEIYNIDILDFSFPEFALKVCCSSGTYIRSLVHDIGIAAGTDAVVTALRRVSVDNISVEEAVPLNDLTRENIKTYLKPIQDVLPFDKLVLKDTCAVWFQNGRRFNIQFPDGKYVVVDENGEFLGVGSVKKGILFPEKVVVF</sequence>
<dbReference type="AlphaFoldDB" id="A0A238Z5A2"/>
<name>A0A238Z5A2_9BACT</name>
<keyword evidence="3 5" id="KW-0819">tRNA processing</keyword>
<dbReference type="GO" id="GO:1990481">
    <property type="term" value="P:mRNA pseudouridine synthesis"/>
    <property type="evidence" value="ECO:0007669"/>
    <property type="project" value="TreeGrafter"/>
</dbReference>
<dbReference type="InterPro" id="IPR032819">
    <property type="entry name" value="TruB_C"/>
</dbReference>
<reference evidence="10" key="1">
    <citation type="submission" date="2017-06" db="EMBL/GenBank/DDBJ databases">
        <authorList>
            <person name="Varghese N."/>
            <person name="Submissions S."/>
        </authorList>
    </citation>
    <scope>NUCLEOTIDE SEQUENCE [LARGE SCALE GENOMIC DNA]</scope>
    <source>
        <strain evidence="10">DSM 15668</strain>
    </source>
</reference>